<feature type="compositionally biased region" description="Low complexity" evidence="1">
    <location>
        <begin position="135"/>
        <end position="144"/>
    </location>
</feature>
<dbReference type="Proteomes" id="UP000649739">
    <property type="component" value="Unassembled WGS sequence"/>
</dbReference>
<proteinExistence type="predicted"/>
<accession>A0A8J3B650</accession>
<protein>
    <submittedName>
        <fullName evidence="2">Uncharacterized protein</fullName>
    </submittedName>
</protein>
<sequence length="201" mass="21028">MDNKFARTSRSVDVAADSRTPDILDALLNPVGAHRLPDSLPGVAAPRPYVGAARAVAKTPTSPPDPQHPEVAMSETTTTTRRPLAISARSTADETGTAAPDTDAADGAAAGRAEETAAGGAEEAAEALLKPVPLAPLSAPAPARGRARVPRMREPEGMRVDLLGVWHAKDRQSPLPAVIWEEMTAAHPELFDAADPDRDTK</sequence>
<name>A0A8J3B650_9ACTN</name>
<reference evidence="2" key="1">
    <citation type="journal article" date="2014" name="Int. J. Syst. Evol. Microbiol.">
        <title>Complete genome sequence of Corynebacterium casei LMG S-19264T (=DSM 44701T), isolated from a smear-ripened cheese.</title>
        <authorList>
            <consortium name="US DOE Joint Genome Institute (JGI-PGF)"/>
            <person name="Walter F."/>
            <person name="Albersmeier A."/>
            <person name="Kalinowski J."/>
            <person name="Ruckert C."/>
        </authorList>
    </citation>
    <scope>NUCLEOTIDE SEQUENCE</scope>
    <source>
        <strain evidence="2">JCM 3090</strain>
    </source>
</reference>
<dbReference type="RefSeq" id="WP_189169910.1">
    <property type="nucleotide sequence ID" value="NZ_BMQB01000004.1"/>
</dbReference>
<feature type="region of interest" description="Disordered" evidence="1">
    <location>
        <begin position="135"/>
        <end position="154"/>
    </location>
</feature>
<feature type="compositionally biased region" description="Low complexity" evidence="1">
    <location>
        <begin position="93"/>
        <end position="125"/>
    </location>
</feature>
<dbReference type="EMBL" id="BMQB01000004">
    <property type="protein sequence ID" value="GGJ90918.1"/>
    <property type="molecule type" value="Genomic_DNA"/>
</dbReference>
<comment type="caution">
    <text evidence="2">The sequence shown here is derived from an EMBL/GenBank/DDBJ whole genome shotgun (WGS) entry which is preliminary data.</text>
</comment>
<evidence type="ECO:0000313" key="3">
    <source>
        <dbReference type="Proteomes" id="UP000649739"/>
    </source>
</evidence>
<keyword evidence="3" id="KW-1185">Reference proteome</keyword>
<evidence type="ECO:0000256" key="1">
    <source>
        <dbReference type="SAM" id="MobiDB-lite"/>
    </source>
</evidence>
<feature type="region of interest" description="Disordered" evidence="1">
    <location>
        <begin position="54"/>
        <end position="125"/>
    </location>
</feature>
<organism evidence="2 3">
    <name type="scientific">Pilimelia anulata</name>
    <dbReference type="NCBI Taxonomy" id="53371"/>
    <lineage>
        <taxon>Bacteria</taxon>
        <taxon>Bacillati</taxon>
        <taxon>Actinomycetota</taxon>
        <taxon>Actinomycetes</taxon>
        <taxon>Micromonosporales</taxon>
        <taxon>Micromonosporaceae</taxon>
        <taxon>Pilimelia</taxon>
    </lineage>
</organism>
<evidence type="ECO:0000313" key="2">
    <source>
        <dbReference type="EMBL" id="GGJ90918.1"/>
    </source>
</evidence>
<dbReference type="AlphaFoldDB" id="A0A8J3B650"/>
<gene>
    <name evidence="2" type="ORF">GCM10010123_20960</name>
</gene>
<reference evidence="2" key="2">
    <citation type="submission" date="2020-09" db="EMBL/GenBank/DDBJ databases">
        <authorList>
            <person name="Sun Q."/>
            <person name="Ohkuma M."/>
        </authorList>
    </citation>
    <scope>NUCLEOTIDE SEQUENCE</scope>
    <source>
        <strain evidence="2">JCM 3090</strain>
    </source>
</reference>